<comment type="catalytic activity">
    <reaction evidence="5 9">
        <text>aldehydo-D-ribose 5-phosphate + D-glyceraldehyde 3-phosphate + L-glutamine = pyridoxal 5'-phosphate + L-glutamate + phosphate + 3 H2O + H(+)</text>
        <dbReference type="Rhea" id="RHEA:31507"/>
        <dbReference type="ChEBI" id="CHEBI:15377"/>
        <dbReference type="ChEBI" id="CHEBI:15378"/>
        <dbReference type="ChEBI" id="CHEBI:29985"/>
        <dbReference type="ChEBI" id="CHEBI:43474"/>
        <dbReference type="ChEBI" id="CHEBI:58273"/>
        <dbReference type="ChEBI" id="CHEBI:58359"/>
        <dbReference type="ChEBI" id="CHEBI:59776"/>
        <dbReference type="ChEBI" id="CHEBI:597326"/>
        <dbReference type="EC" id="4.3.3.6"/>
    </reaction>
</comment>
<accession>A0A4R7HXG9</accession>
<dbReference type="GO" id="GO:0036381">
    <property type="term" value="F:pyridoxal 5'-phosphate synthase (glutamine hydrolysing) activity"/>
    <property type="evidence" value="ECO:0007669"/>
    <property type="project" value="UniProtKB-UniRule"/>
</dbReference>
<dbReference type="InterPro" id="IPR002161">
    <property type="entry name" value="PdxT/SNO"/>
</dbReference>
<dbReference type="GO" id="GO:0042823">
    <property type="term" value="P:pyridoxal phosphate biosynthetic process"/>
    <property type="evidence" value="ECO:0007669"/>
    <property type="project" value="UniProtKB-UniRule"/>
</dbReference>
<keyword evidence="4 9" id="KW-0456">Lyase</keyword>
<evidence type="ECO:0000256" key="2">
    <source>
        <dbReference type="ARBA" id="ARBA00022898"/>
    </source>
</evidence>
<evidence type="ECO:0000256" key="3">
    <source>
        <dbReference type="ARBA" id="ARBA00022962"/>
    </source>
</evidence>
<dbReference type="EMBL" id="SOAU01000001">
    <property type="protein sequence ID" value="TDT15761.1"/>
    <property type="molecule type" value="Genomic_DNA"/>
</dbReference>
<dbReference type="NCBIfam" id="TIGR03800">
    <property type="entry name" value="PLP_synth_Pdx2"/>
    <property type="match status" value="1"/>
</dbReference>
<feature type="active site" description="Charge relay system" evidence="9 10">
    <location>
        <position position="179"/>
    </location>
</feature>
<dbReference type="GO" id="GO:0004359">
    <property type="term" value="F:glutaminase activity"/>
    <property type="evidence" value="ECO:0007669"/>
    <property type="project" value="UniProtKB-UniRule"/>
</dbReference>
<sequence>MGAPMIGVLALQGAFESHQQRLTELGALSRQVRTPRDLAGVDALVMPGGESTTMSRLLLSSELFDPLAQRIADGMPVFGTCAGMILLATEVLDGRPDQRSFGAIDITVQRNGYGRQLDSFETDLTVSVLGPGAAPFHGVFIRAPKVTRLGDDVEVLAEHDGVPVLLRQGAVYVASFHPELAGDHRLHAAFLNSFQHESFSERHDAQTENT</sequence>
<dbReference type="FunFam" id="3.40.50.880:FF:000010">
    <property type="entry name" value="uncharacterized protein LOC100176842 isoform X2"/>
    <property type="match status" value="1"/>
</dbReference>
<evidence type="ECO:0000256" key="4">
    <source>
        <dbReference type="ARBA" id="ARBA00023239"/>
    </source>
</evidence>
<dbReference type="PIRSF" id="PIRSF005639">
    <property type="entry name" value="Glut_amidoT_SNO"/>
    <property type="match status" value="1"/>
</dbReference>
<evidence type="ECO:0000256" key="6">
    <source>
        <dbReference type="ARBA" id="ARBA00049534"/>
    </source>
</evidence>
<keyword evidence="2 9" id="KW-0663">Pyridoxal phosphate</keyword>
<feature type="binding site" evidence="9 11">
    <location>
        <position position="110"/>
    </location>
    <ligand>
        <name>L-glutamine</name>
        <dbReference type="ChEBI" id="CHEBI:58359"/>
    </ligand>
</feature>
<evidence type="ECO:0000256" key="10">
    <source>
        <dbReference type="PIRSR" id="PIRSR005639-1"/>
    </source>
</evidence>
<dbReference type="HAMAP" id="MF_01615">
    <property type="entry name" value="PdxT"/>
    <property type="match status" value="1"/>
</dbReference>
<evidence type="ECO:0000313" key="13">
    <source>
        <dbReference type="Proteomes" id="UP000294558"/>
    </source>
</evidence>
<comment type="subunit">
    <text evidence="8 9">In the presence of PdxS, forms a dodecamer of heterodimers. Only shows activity in the heterodimer.</text>
</comment>
<evidence type="ECO:0000313" key="12">
    <source>
        <dbReference type="EMBL" id="TDT15761.1"/>
    </source>
</evidence>
<dbReference type="CDD" id="cd01749">
    <property type="entry name" value="GATase1_PB"/>
    <property type="match status" value="1"/>
</dbReference>
<evidence type="ECO:0000256" key="9">
    <source>
        <dbReference type="HAMAP-Rule" id="MF_01615"/>
    </source>
</evidence>
<keyword evidence="1 9" id="KW-0378">Hydrolase</keyword>
<dbReference type="Proteomes" id="UP000294558">
    <property type="component" value="Unassembled WGS sequence"/>
</dbReference>
<keyword evidence="3 9" id="KW-0315">Glutamine amidotransferase</keyword>
<dbReference type="Pfam" id="PF01174">
    <property type="entry name" value="SNO"/>
    <property type="match status" value="1"/>
</dbReference>
<protein>
    <recommendedName>
        <fullName evidence="9">Pyridoxal 5'-phosphate synthase subunit PdxT</fullName>
        <ecNumber evidence="9">4.3.3.6</ecNumber>
    </recommendedName>
    <alternativeName>
        <fullName evidence="9">Pdx2</fullName>
    </alternativeName>
    <alternativeName>
        <fullName evidence="9">Pyridoxal 5'-phosphate synthase glutaminase subunit</fullName>
        <ecNumber evidence="9">3.5.1.2</ecNumber>
    </alternativeName>
</protein>
<dbReference type="UniPathway" id="UPA00245"/>
<feature type="binding site" evidence="9 11">
    <location>
        <begin position="141"/>
        <end position="142"/>
    </location>
    <ligand>
        <name>L-glutamine</name>
        <dbReference type="ChEBI" id="CHEBI:58359"/>
    </ligand>
</feature>
<reference evidence="12 13" key="1">
    <citation type="submission" date="2019-03" db="EMBL/GenBank/DDBJ databases">
        <title>Sequencing the genomes of 1000 actinobacteria strains.</title>
        <authorList>
            <person name="Klenk H.-P."/>
        </authorList>
    </citation>
    <scope>NUCLEOTIDE SEQUENCE [LARGE SCALE GENOMIC DNA]</scope>
    <source>
        <strain evidence="12 13">DSM 18936</strain>
    </source>
</reference>
<dbReference type="GO" id="GO:0006543">
    <property type="term" value="P:L-glutamine catabolic process"/>
    <property type="evidence" value="ECO:0007669"/>
    <property type="project" value="UniProtKB-UniRule"/>
</dbReference>
<comment type="caution">
    <text evidence="12">The sequence shown here is derived from an EMBL/GenBank/DDBJ whole genome shotgun (WGS) entry which is preliminary data.</text>
</comment>
<comment type="pathway">
    <text evidence="9">Cofactor biosynthesis; pyridoxal 5'-phosphate biosynthesis.</text>
</comment>
<dbReference type="InterPro" id="IPR029062">
    <property type="entry name" value="Class_I_gatase-like"/>
</dbReference>
<dbReference type="Gene3D" id="3.40.50.880">
    <property type="match status" value="1"/>
</dbReference>
<evidence type="ECO:0000256" key="8">
    <source>
        <dbReference type="ARBA" id="ARBA00064749"/>
    </source>
</evidence>
<feature type="active site" description="Charge relay system" evidence="9 10">
    <location>
        <position position="177"/>
    </location>
</feature>
<dbReference type="PROSITE" id="PS51130">
    <property type="entry name" value="PDXT_SNO_2"/>
    <property type="match status" value="1"/>
</dbReference>
<dbReference type="PANTHER" id="PTHR31559:SF0">
    <property type="entry name" value="PYRIDOXAL 5'-PHOSPHATE SYNTHASE SUBUNIT SNO1-RELATED"/>
    <property type="match status" value="1"/>
</dbReference>
<comment type="function">
    <text evidence="7 9">Catalyzes the hydrolysis of glutamine to glutamate and ammonia as part of the biosynthesis of pyridoxal 5'-phosphate. The resulting ammonia molecule is channeled to the active site of PdxS.</text>
</comment>
<dbReference type="SUPFAM" id="SSF52317">
    <property type="entry name" value="Class I glutamine amidotransferase-like"/>
    <property type="match status" value="1"/>
</dbReference>
<feature type="active site" description="Nucleophile" evidence="9 10">
    <location>
        <position position="81"/>
    </location>
</feature>
<evidence type="ECO:0000256" key="11">
    <source>
        <dbReference type="PIRSR" id="PIRSR005639-2"/>
    </source>
</evidence>
<keyword evidence="13" id="KW-1185">Reference proteome</keyword>
<dbReference type="PROSITE" id="PS51273">
    <property type="entry name" value="GATASE_TYPE_1"/>
    <property type="match status" value="1"/>
</dbReference>
<dbReference type="PROSITE" id="PS51274">
    <property type="entry name" value="GATASE_COBBQ"/>
    <property type="match status" value="1"/>
</dbReference>
<gene>
    <name evidence="9" type="primary">pdxT</name>
    <name evidence="12" type="ORF">BDK89_1339</name>
</gene>
<evidence type="ECO:0000256" key="7">
    <source>
        <dbReference type="ARBA" id="ARBA00054599"/>
    </source>
</evidence>
<dbReference type="GO" id="GO:0008614">
    <property type="term" value="P:pyridoxine metabolic process"/>
    <property type="evidence" value="ECO:0007669"/>
    <property type="project" value="TreeGrafter"/>
</dbReference>
<comment type="catalytic activity">
    <reaction evidence="6 9">
        <text>L-glutamine + H2O = L-glutamate + NH4(+)</text>
        <dbReference type="Rhea" id="RHEA:15889"/>
        <dbReference type="ChEBI" id="CHEBI:15377"/>
        <dbReference type="ChEBI" id="CHEBI:28938"/>
        <dbReference type="ChEBI" id="CHEBI:29985"/>
        <dbReference type="ChEBI" id="CHEBI:58359"/>
        <dbReference type="EC" id="3.5.1.2"/>
    </reaction>
</comment>
<evidence type="ECO:0000256" key="5">
    <source>
        <dbReference type="ARBA" id="ARBA00047992"/>
    </source>
</evidence>
<name>A0A4R7HXG9_9ACTN</name>
<dbReference type="AlphaFoldDB" id="A0A4R7HXG9"/>
<dbReference type="EC" id="4.3.3.6" evidence="9"/>
<dbReference type="PANTHER" id="PTHR31559">
    <property type="entry name" value="PYRIDOXAL 5'-PHOSPHATE SYNTHASE SUBUNIT SNO"/>
    <property type="match status" value="1"/>
</dbReference>
<comment type="similarity">
    <text evidence="9">Belongs to the glutaminase PdxT/SNO family.</text>
</comment>
<dbReference type="EC" id="3.5.1.2" evidence="9"/>
<proteinExistence type="inferred from homology"/>
<evidence type="ECO:0000256" key="1">
    <source>
        <dbReference type="ARBA" id="ARBA00022801"/>
    </source>
</evidence>
<dbReference type="GO" id="GO:1903600">
    <property type="term" value="C:glutaminase complex"/>
    <property type="evidence" value="ECO:0007669"/>
    <property type="project" value="TreeGrafter"/>
</dbReference>
<dbReference type="GO" id="GO:0005829">
    <property type="term" value="C:cytosol"/>
    <property type="evidence" value="ECO:0007669"/>
    <property type="project" value="TreeGrafter"/>
</dbReference>
<organism evidence="12 13">
    <name type="scientific">Ilumatobacter fluminis</name>
    <dbReference type="NCBI Taxonomy" id="467091"/>
    <lineage>
        <taxon>Bacteria</taxon>
        <taxon>Bacillati</taxon>
        <taxon>Actinomycetota</taxon>
        <taxon>Acidimicrobiia</taxon>
        <taxon>Acidimicrobiales</taxon>
        <taxon>Ilumatobacteraceae</taxon>
        <taxon>Ilumatobacter</taxon>
    </lineage>
</organism>
<feature type="binding site" evidence="9 11">
    <location>
        <begin position="49"/>
        <end position="51"/>
    </location>
    <ligand>
        <name>L-glutamine</name>
        <dbReference type="ChEBI" id="CHEBI:58359"/>
    </ligand>
</feature>